<keyword evidence="13" id="KW-0648">Protein biosynthesis</keyword>
<feature type="compositionally biased region" description="Polar residues" evidence="11">
    <location>
        <begin position="599"/>
        <end position="611"/>
    </location>
</feature>
<reference evidence="13" key="2">
    <citation type="journal article" date="2020" name="Nat. Commun.">
        <title>Large-scale genome sequencing of mycorrhizal fungi provides insights into the early evolution of symbiotic traits.</title>
        <authorList>
            <person name="Miyauchi S."/>
            <person name="Kiss E."/>
            <person name="Kuo A."/>
            <person name="Drula E."/>
            <person name="Kohler A."/>
            <person name="Sanchez-Garcia M."/>
            <person name="Morin E."/>
            <person name="Andreopoulos B."/>
            <person name="Barry K.W."/>
            <person name="Bonito G."/>
            <person name="Buee M."/>
            <person name="Carver A."/>
            <person name="Chen C."/>
            <person name="Cichocki N."/>
            <person name="Clum A."/>
            <person name="Culley D."/>
            <person name="Crous P.W."/>
            <person name="Fauchery L."/>
            <person name="Girlanda M."/>
            <person name="Hayes R.D."/>
            <person name="Keri Z."/>
            <person name="LaButti K."/>
            <person name="Lipzen A."/>
            <person name="Lombard V."/>
            <person name="Magnuson J."/>
            <person name="Maillard F."/>
            <person name="Murat C."/>
            <person name="Nolan M."/>
            <person name="Ohm R.A."/>
            <person name="Pangilinan J."/>
            <person name="Pereira M.F."/>
            <person name="Perotto S."/>
            <person name="Peter M."/>
            <person name="Pfister S."/>
            <person name="Riley R."/>
            <person name="Sitrit Y."/>
            <person name="Stielow J.B."/>
            <person name="Szollosi G."/>
            <person name="Zifcakova L."/>
            <person name="Stursova M."/>
            <person name="Spatafora J.W."/>
            <person name="Tedersoo L."/>
            <person name="Vaario L.M."/>
            <person name="Yamada A."/>
            <person name="Yan M."/>
            <person name="Wang P."/>
            <person name="Xu J."/>
            <person name="Bruns T."/>
            <person name="Baldrian P."/>
            <person name="Vilgalys R."/>
            <person name="Dunand C."/>
            <person name="Henrissat B."/>
            <person name="Grigoriev I.V."/>
            <person name="Hibbett D."/>
            <person name="Nagy L.G."/>
            <person name="Martin F.M."/>
        </authorList>
    </citation>
    <scope>NUCLEOTIDE SEQUENCE</scope>
    <source>
        <strain evidence="13">Prilba</strain>
    </source>
</reference>
<comment type="similarity">
    <text evidence="9">In the N-terminal section; belongs to the NAD(P)-dependent epimerase/dehydratase family.</text>
</comment>
<gene>
    <name evidence="13" type="ORF">DFH94DRAFT_792990</name>
</gene>
<proteinExistence type="inferred from homology"/>
<evidence type="ECO:0000256" key="4">
    <source>
        <dbReference type="ARBA" id="ARBA00005028"/>
    </source>
</evidence>
<sequence length="1075" mass="119715">MVHASPDAALYHLLQSLPPRPFQKDELDRLVSEVLQDTPSKSSLDVRRGQWELALKNEIFTLAMKEGRALSDPDTTYYDELEDRLELVLTFTEQDVCEQAFPFAILQDLLEMQTISSCSHIFSWIESRASRLTVGMVPQKGKALVLLRTLNDLLRRLSKMGSNTIFCGRILTFLSGVFPLGERSGVNLRGEYGPMWDTVQFFREEGAQDEKADDRAEVKTEEAMAVDGQPPEKSAVSKPATDTIEKKEGKSVICIFSAGTQHVLDFYNTFWSLQLPFSKPSLFASPQTFGEFQEAVNKVLPVIKEATVKERALTGSRTVMTGAAAANPFKRKREAEAAGEQTPGKEYFFAKFLTSPDLLDLELADTHFRRQFLFQLLVLLHHLQTFTKEAKTSWISPRNRSLQMEFTLEGDAMQWVSETIVRAHEELRQTAPAGRVFADAVVGVLERERNWVRWKNDLCSPFDREPEPGSTLEERTHTTREEMCAVPEEWPHALGSAPLTEIWEMGYRDLWDIQNPFQPGDVKDFVKKIKIEDNRIEMRKKTLARQAERIATARAKAVAAVTGTSMTQETTIEQAKPSAPATATGSPLHPSLPAKPGSASPSKTSESAQAQPTPTATTPTPVPTPIERVPTPVPPATPPITTPPDEQILKLEENKQRWAWLALRTARDQHLAQFAKIGVGDVVALAAEIEREREARENAAAQEHIASWRVLVTGGAGYIGSHVVFALQETRRYKVVSIDNFHNSYPKAFSRLEEIARSALPPDATETEKESTVIDAYRCDLTNPADVRAVFEKYGKGGIWGVVHIAAYKAVGESTEIPVTYYHNNVTATIYLLQIMSEFDCTRLVYSSSATVYGTPPVVPIPETTRLKADSPYGQSKVMCESIIQDLAQAEPRWRAISLRYFNPAGAHPSGLIGEDPRGRPGNLLPLLAHMAIGRVKESTLQVFGNDYPTPDGTCVRDYLHVLDLASGHLLALDALAPGSTAFDNCTTPARFKAYNLGRGQGFSVLQILEAMRKATGFDYRYNIIGRRRGDVPDLTADPTLAEEELGFRAKKDLTTMCRDLWNWQTKNPGGYGMD</sequence>
<reference evidence="13" key="1">
    <citation type="submission" date="2019-10" db="EMBL/GenBank/DDBJ databases">
        <authorList>
            <consortium name="DOE Joint Genome Institute"/>
            <person name="Kuo A."/>
            <person name="Miyauchi S."/>
            <person name="Kiss E."/>
            <person name="Drula E."/>
            <person name="Kohler A."/>
            <person name="Sanchez-Garcia M."/>
            <person name="Andreopoulos B."/>
            <person name="Barry K.W."/>
            <person name="Bonito G."/>
            <person name="Buee M."/>
            <person name="Carver A."/>
            <person name="Chen C."/>
            <person name="Cichocki N."/>
            <person name="Clum A."/>
            <person name="Culley D."/>
            <person name="Crous P.W."/>
            <person name="Fauchery L."/>
            <person name="Girlanda M."/>
            <person name="Hayes R."/>
            <person name="Keri Z."/>
            <person name="LaButti K."/>
            <person name="Lipzen A."/>
            <person name="Lombard V."/>
            <person name="Magnuson J."/>
            <person name="Maillard F."/>
            <person name="Morin E."/>
            <person name="Murat C."/>
            <person name="Nolan M."/>
            <person name="Ohm R."/>
            <person name="Pangilinan J."/>
            <person name="Pereira M."/>
            <person name="Perotto S."/>
            <person name="Peter M."/>
            <person name="Riley R."/>
            <person name="Sitrit Y."/>
            <person name="Stielow B."/>
            <person name="Szollosi G."/>
            <person name="Zifcakova L."/>
            <person name="Stursova M."/>
            <person name="Spatafora J.W."/>
            <person name="Tedersoo L."/>
            <person name="Vaario L.-M."/>
            <person name="Yamada A."/>
            <person name="Yan M."/>
            <person name="Wang P."/>
            <person name="Xu J."/>
            <person name="Bruns T."/>
            <person name="Baldrian P."/>
            <person name="Vilgalys R."/>
            <person name="Henrissat B."/>
            <person name="Grigoriev I.V."/>
            <person name="Hibbett D."/>
            <person name="Nagy L.G."/>
            <person name="Martin F.M."/>
        </authorList>
    </citation>
    <scope>NUCLEOTIDE SEQUENCE</scope>
    <source>
        <strain evidence="13">Prilba</strain>
    </source>
</reference>
<evidence type="ECO:0000256" key="3">
    <source>
        <dbReference type="ARBA" id="ARBA00004947"/>
    </source>
</evidence>
<protein>
    <submittedName>
        <fullName evidence="13">THO complex subunit 1 transcription elongation factor-domain-containing protein</fullName>
    </submittedName>
</protein>
<feature type="compositionally biased region" description="Low complexity" evidence="11">
    <location>
        <begin position="612"/>
        <end position="630"/>
    </location>
</feature>
<dbReference type="GO" id="GO:0003978">
    <property type="term" value="F:UDP-glucose 4-epimerase activity"/>
    <property type="evidence" value="ECO:0007669"/>
    <property type="project" value="UniProtKB-EC"/>
</dbReference>
<evidence type="ECO:0000256" key="1">
    <source>
        <dbReference type="ARBA" id="ARBA00000083"/>
    </source>
</evidence>
<comment type="pathway">
    <text evidence="3">Carbohydrate metabolism; galactose metabolism.</text>
</comment>
<dbReference type="OrthoDB" id="9402762at2759"/>
<dbReference type="InterPro" id="IPR005886">
    <property type="entry name" value="UDP_G4E"/>
</dbReference>
<comment type="caution">
    <text evidence="13">The sequence shown here is derived from an EMBL/GenBank/DDBJ whole genome shotgun (WGS) entry which is preliminary data.</text>
</comment>
<dbReference type="Pfam" id="PF01370">
    <property type="entry name" value="Epimerase"/>
    <property type="match status" value="1"/>
</dbReference>
<evidence type="ECO:0000256" key="5">
    <source>
        <dbReference type="ARBA" id="ARBA00023027"/>
    </source>
</evidence>
<evidence type="ECO:0000313" key="14">
    <source>
        <dbReference type="Proteomes" id="UP000759537"/>
    </source>
</evidence>
<evidence type="ECO:0000313" key="13">
    <source>
        <dbReference type="EMBL" id="KAF8481603.1"/>
    </source>
</evidence>
<keyword evidence="7" id="KW-0413">Isomerase</keyword>
<evidence type="ECO:0000256" key="10">
    <source>
        <dbReference type="ARBA" id="ARBA00038238"/>
    </source>
</evidence>
<dbReference type="InterPro" id="IPR036291">
    <property type="entry name" value="NAD(P)-bd_dom_sf"/>
</dbReference>
<dbReference type="PANTHER" id="PTHR43725">
    <property type="entry name" value="UDP-GLUCOSE 4-EPIMERASE"/>
    <property type="match status" value="1"/>
</dbReference>
<dbReference type="GO" id="GO:0006012">
    <property type="term" value="P:galactose metabolic process"/>
    <property type="evidence" value="ECO:0007669"/>
    <property type="project" value="UniProtKB-KW"/>
</dbReference>
<dbReference type="InterPro" id="IPR021861">
    <property type="entry name" value="THO_THOC1"/>
</dbReference>
<dbReference type="Pfam" id="PF11957">
    <property type="entry name" value="efThoc1"/>
    <property type="match status" value="1"/>
</dbReference>
<keyword evidence="5" id="KW-0520">NAD</keyword>
<feature type="region of interest" description="Disordered" evidence="11">
    <location>
        <begin position="222"/>
        <end position="242"/>
    </location>
</feature>
<organism evidence="13 14">
    <name type="scientific">Russula ochroleuca</name>
    <dbReference type="NCBI Taxonomy" id="152965"/>
    <lineage>
        <taxon>Eukaryota</taxon>
        <taxon>Fungi</taxon>
        <taxon>Dikarya</taxon>
        <taxon>Basidiomycota</taxon>
        <taxon>Agaricomycotina</taxon>
        <taxon>Agaricomycetes</taxon>
        <taxon>Russulales</taxon>
        <taxon>Russulaceae</taxon>
        <taxon>Russula</taxon>
    </lineage>
</organism>
<dbReference type="Gene3D" id="3.40.50.720">
    <property type="entry name" value="NAD(P)-binding Rossmann-like Domain"/>
    <property type="match status" value="1"/>
</dbReference>
<dbReference type="Proteomes" id="UP000759537">
    <property type="component" value="Unassembled WGS sequence"/>
</dbReference>
<feature type="region of interest" description="Disordered" evidence="11">
    <location>
        <begin position="562"/>
        <end position="644"/>
    </location>
</feature>
<comment type="catalytic activity">
    <reaction evidence="1">
        <text>UDP-alpha-D-glucose = UDP-alpha-D-galactose</text>
        <dbReference type="Rhea" id="RHEA:22168"/>
        <dbReference type="ChEBI" id="CHEBI:58885"/>
        <dbReference type="ChEBI" id="CHEBI:66914"/>
        <dbReference type="EC" id="5.1.3.2"/>
    </reaction>
</comment>
<keyword evidence="14" id="KW-1185">Reference proteome</keyword>
<comment type="similarity">
    <text evidence="10">In the C-terminal section; belongs to the aldose epimerase family.</text>
</comment>
<feature type="compositionally biased region" description="Pro residues" evidence="11">
    <location>
        <begin position="631"/>
        <end position="642"/>
    </location>
</feature>
<comment type="function">
    <text evidence="8">Mutarotase converts alpha-aldose to the beta-anomer. It is active on D-glucose, L-arabinose, D-xylose, D-galactose, maltose and lactose.</text>
</comment>
<evidence type="ECO:0000259" key="12">
    <source>
        <dbReference type="Pfam" id="PF01370"/>
    </source>
</evidence>
<dbReference type="Gene3D" id="3.90.25.10">
    <property type="entry name" value="UDP-galactose 4-epimerase, domain 1"/>
    <property type="match status" value="1"/>
</dbReference>
<keyword evidence="6" id="KW-0119">Carbohydrate metabolism</keyword>
<dbReference type="PANTHER" id="PTHR43725:SF47">
    <property type="entry name" value="UDP-GLUCOSE 4-EPIMERASE"/>
    <property type="match status" value="1"/>
</dbReference>
<dbReference type="PRINTS" id="PR01713">
    <property type="entry name" value="NUCEPIMERASE"/>
</dbReference>
<keyword evidence="6" id="KW-0299">Galactose metabolism</keyword>
<dbReference type="SUPFAM" id="SSF51735">
    <property type="entry name" value="NAD(P)-binding Rossmann-fold domains"/>
    <property type="match status" value="1"/>
</dbReference>
<dbReference type="CDD" id="cd05247">
    <property type="entry name" value="UDP_G4E_1_SDR_e"/>
    <property type="match status" value="1"/>
</dbReference>
<dbReference type="GO" id="GO:0005829">
    <property type="term" value="C:cytosol"/>
    <property type="evidence" value="ECO:0007669"/>
    <property type="project" value="TreeGrafter"/>
</dbReference>
<comment type="cofactor">
    <cofactor evidence="2">
        <name>NAD(+)</name>
        <dbReference type="ChEBI" id="CHEBI:57540"/>
    </cofactor>
</comment>
<keyword evidence="13" id="KW-0251">Elongation factor</keyword>
<dbReference type="GO" id="GO:0003746">
    <property type="term" value="F:translation elongation factor activity"/>
    <property type="evidence" value="ECO:0007669"/>
    <property type="project" value="UniProtKB-KW"/>
</dbReference>
<name>A0A9P5MXZ3_9AGAM</name>
<evidence type="ECO:0000256" key="8">
    <source>
        <dbReference type="ARBA" id="ARBA00037676"/>
    </source>
</evidence>
<dbReference type="InterPro" id="IPR001509">
    <property type="entry name" value="Epimerase_deHydtase"/>
</dbReference>
<evidence type="ECO:0000256" key="2">
    <source>
        <dbReference type="ARBA" id="ARBA00001911"/>
    </source>
</evidence>
<evidence type="ECO:0000256" key="11">
    <source>
        <dbReference type="SAM" id="MobiDB-lite"/>
    </source>
</evidence>
<feature type="domain" description="NAD-dependent epimerase/dehydratase" evidence="12">
    <location>
        <begin position="710"/>
        <end position="977"/>
    </location>
</feature>
<dbReference type="AlphaFoldDB" id="A0A9P5MXZ3"/>
<evidence type="ECO:0000256" key="9">
    <source>
        <dbReference type="ARBA" id="ARBA00037955"/>
    </source>
</evidence>
<feature type="compositionally biased region" description="Polar residues" evidence="11">
    <location>
        <begin position="563"/>
        <end position="573"/>
    </location>
</feature>
<dbReference type="EMBL" id="WHVB01000006">
    <property type="protein sequence ID" value="KAF8481603.1"/>
    <property type="molecule type" value="Genomic_DNA"/>
</dbReference>
<dbReference type="NCBIfam" id="TIGR01179">
    <property type="entry name" value="galE"/>
    <property type="match status" value="1"/>
</dbReference>
<evidence type="ECO:0000256" key="6">
    <source>
        <dbReference type="ARBA" id="ARBA00023144"/>
    </source>
</evidence>
<evidence type="ECO:0000256" key="7">
    <source>
        <dbReference type="ARBA" id="ARBA00023235"/>
    </source>
</evidence>
<accession>A0A9P5MXZ3</accession>
<comment type="pathway">
    <text evidence="4">Carbohydrate metabolism; hexose metabolism.</text>
</comment>